<feature type="region of interest" description="Disordered" evidence="2">
    <location>
        <begin position="210"/>
        <end position="241"/>
    </location>
</feature>
<sequence>MQYGGDEVGAVVLDIESGSVRAGYAGEDAPKCVFPTAYATLPASDPAQPPTHVHGNAIHLYRPHATISNFVHDGIVTDWDAAGRAIDHALRDRLRLKSLDEFPLLATEPSWNTKDNKEKMVELAFETWQTPAYYAVDKAVMSAFAAGKGSALIVDIGDELTTVTPVYDGFVLRKAIQKQPTGGALLSEVLLGQLRAANIPVTPHYLVKTKEPVEPGQPAKATLRDERQPNPSDPDAPTTPSYHRLQEMRLMHEVKEAVCEVLTPQWDDAAAAAKATRPFEFPDGFNTYIGTQRLSTPEILFSPQTFLPPDFTSRPLPPSASTIPSHPYSALQPLSRLIQSTLVQVDPDLQATLLANVVVTGGTTLVPGFVDRLQNELGAVAPGTKVKIHAPASAAERTHTSWLGGSILASLGTFHQLWIGKDEYQEIGTSVVHRRAK</sequence>
<dbReference type="EMBL" id="SOZI01000146">
    <property type="protein sequence ID" value="TNY18285.1"/>
    <property type="molecule type" value="Genomic_DNA"/>
</dbReference>
<dbReference type="SUPFAM" id="SSF53067">
    <property type="entry name" value="Actin-like ATPase domain"/>
    <property type="match status" value="2"/>
</dbReference>
<dbReference type="PRINTS" id="PR00190">
    <property type="entry name" value="ACTIN"/>
</dbReference>
<keyword evidence="4" id="KW-1185">Reference proteome</keyword>
<name>A0A5C5FNU3_9BASI</name>
<dbReference type="Pfam" id="PF00022">
    <property type="entry name" value="Actin"/>
    <property type="match status" value="1"/>
</dbReference>
<accession>A0A5C5FNU3</accession>
<comment type="caution">
    <text evidence="3">The sequence shown here is derived from an EMBL/GenBank/DDBJ whole genome shotgun (WGS) entry which is preliminary data.</text>
</comment>
<comment type="similarity">
    <text evidence="1">Belongs to the actin family.</text>
</comment>
<dbReference type="OrthoDB" id="5132116at2759"/>
<dbReference type="Gene3D" id="3.30.420.40">
    <property type="match status" value="4"/>
</dbReference>
<dbReference type="CDD" id="cd13395">
    <property type="entry name" value="ASKHA_NBD_Arp4_ACTL6-like"/>
    <property type="match status" value="1"/>
</dbReference>
<dbReference type="InterPro" id="IPR004000">
    <property type="entry name" value="Actin"/>
</dbReference>
<proteinExistence type="inferred from homology"/>
<organism evidence="3 4">
    <name type="scientific">Rhodotorula diobovata</name>
    <dbReference type="NCBI Taxonomy" id="5288"/>
    <lineage>
        <taxon>Eukaryota</taxon>
        <taxon>Fungi</taxon>
        <taxon>Dikarya</taxon>
        <taxon>Basidiomycota</taxon>
        <taxon>Pucciniomycotina</taxon>
        <taxon>Microbotryomycetes</taxon>
        <taxon>Sporidiobolales</taxon>
        <taxon>Sporidiobolaceae</taxon>
        <taxon>Rhodotorula</taxon>
    </lineage>
</organism>
<evidence type="ECO:0000313" key="4">
    <source>
        <dbReference type="Proteomes" id="UP000311382"/>
    </source>
</evidence>
<dbReference type="Proteomes" id="UP000311382">
    <property type="component" value="Unassembled WGS sequence"/>
</dbReference>
<protein>
    <submittedName>
        <fullName evidence="3">Actin family</fullName>
    </submittedName>
</protein>
<evidence type="ECO:0000256" key="2">
    <source>
        <dbReference type="SAM" id="MobiDB-lite"/>
    </source>
</evidence>
<dbReference type="InterPro" id="IPR020902">
    <property type="entry name" value="Actin/actin-like_CS"/>
</dbReference>
<dbReference type="PANTHER" id="PTHR11937">
    <property type="entry name" value="ACTIN"/>
    <property type="match status" value="1"/>
</dbReference>
<gene>
    <name evidence="3" type="ORF">DMC30DRAFT_355763</name>
</gene>
<dbReference type="AlphaFoldDB" id="A0A5C5FNU3"/>
<dbReference type="PROSITE" id="PS01132">
    <property type="entry name" value="ACTINS_ACT_LIKE"/>
    <property type="match status" value="1"/>
</dbReference>
<evidence type="ECO:0000313" key="3">
    <source>
        <dbReference type="EMBL" id="TNY18285.1"/>
    </source>
</evidence>
<reference evidence="3 4" key="1">
    <citation type="submission" date="2019-03" db="EMBL/GenBank/DDBJ databases">
        <title>Rhodosporidium diobovatum UCD-FST 08-225 genome sequencing, assembly, and annotation.</title>
        <authorList>
            <person name="Fakankun I.U."/>
            <person name="Fristensky B."/>
            <person name="Levin D.B."/>
        </authorList>
    </citation>
    <scope>NUCLEOTIDE SEQUENCE [LARGE SCALE GENOMIC DNA]</scope>
    <source>
        <strain evidence="3 4">UCD-FST 08-225</strain>
    </source>
</reference>
<evidence type="ECO:0000256" key="1">
    <source>
        <dbReference type="RuleBase" id="RU000487"/>
    </source>
</evidence>
<dbReference type="STRING" id="5288.A0A5C5FNU3"/>
<dbReference type="SMART" id="SM00268">
    <property type="entry name" value="ACTIN"/>
    <property type="match status" value="1"/>
</dbReference>
<dbReference type="Gene3D" id="3.90.640.10">
    <property type="entry name" value="Actin, Chain A, domain 4"/>
    <property type="match status" value="2"/>
</dbReference>
<dbReference type="InterPro" id="IPR043129">
    <property type="entry name" value="ATPase_NBD"/>
</dbReference>